<proteinExistence type="predicted"/>
<reference evidence="2 3" key="1">
    <citation type="journal article" date="2020" name="Biotechnol. Biofuels">
        <title>New insights from the biogas microbiome by comprehensive genome-resolved metagenomics of nearly 1600 species originating from multiple anaerobic digesters.</title>
        <authorList>
            <person name="Campanaro S."/>
            <person name="Treu L."/>
            <person name="Rodriguez-R L.M."/>
            <person name="Kovalovszki A."/>
            <person name="Ziels R.M."/>
            <person name="Maus I."/>
            <person name="Zhu X."/>
            <person name="Kougias P.G."/>
            <person name="Basile A."/>
            <person name="Luo G."/>
            <person name="Schluter A."/>
            <person name="Konstantinidis K.T."/>
            <person name="Angelidaki I."/>
        </authorList>
    </citation>
    <scope>NUCLEOTIDE SEQUENCE [LARGE SCALE GENOMIC DNA]</scope>
    <source>
        <strain evidence="2">AS27yjCOA_157</strain>
    </source>
</reference>
<dbReference type="Pfam" id="PF01548">
    <property type="entry name" value="DEDD_Tnp_IS110"/>
    <property type="match status" value="1"/>
</dbReference>
<protein>
    <submittedName>
        <fullName evidence="2">IS110 family transposase</fullName>
    </submittedName>
</protein>
<accession>A0A7K4AHE3</accession>
<organism evidence="2 3">
    <name type="scientific">Methanothrix soehngenii</name>
    <name type="common">Methanosaeta concilii</name>
    <dbReference type="NCBI Taxonomy" id="2223"/>
    <lineage>
        <taxon>Archaea</taxon>
        <taxon>Methanobacteriati</taxon>
        <taxon>Methanobacteriota</taxon>
        <taxon>Stenosarchaea group</taxon>
        <taxon>Methanomicrobia</taxon>
        <taxon>Methanotrichales</taxon>
        <taxon>Methanotrichaceae</taxon>
        <taxon>Methanothrix</taxon>
    </lineage>
</organism>
<dbReference type="EMBL" id="JAAYUN010000082">
    <property type="protein sequence ID" value="NLJ22396.1"/>
    <property type="molecule type" value="Genomic_DNA"/>
</dbReference>
<dbReference type="PANTHER" id="PTHR33055:SF13">
    <property type="entry name" value="TRANSPOSASE"/>
    <property type="match status" value="1"/>
</dbReference>
<dbReference type="GO" id="GO:0003677">
    <property type="term" value="F:DNA binding"/>
    <property type="evidence" value="ECO:0007669"/>
    <property type="project" value="InterPro"/>
</dbReference>
<dbReference type="InterPro" id="IPR002525">
    <property type="entry name" value="Transp_IS110-like_N"/>
</dbReference>
<dbReference type="GO" id="GO:0004803">
    <property type="term" value="F:transposase activity"/>
    <property type="evidence" value="ECO:0007669"/>
    <property type="project" value="InterPro"/>
</dbReference>
<dbReference type="Proteomes" id="UP000544742">
    <property type="component" value="Unassembled WGS sequence"/>
</dbReference>
<sequence>MKRQENKACGADIHKRFLMACILSRDGSKVLNRFDMTVEGVLCFASWLKDNNCKKVAVESTGNYWHLVYQVLDDEFEFILGNAFKTRRHSGAKTDKRDAEWLAELCLNNQIEPSMILPKEDRELRALTRARKGYVDFRSKLKARTIQELEACTIKLASELSDVFGKSGRHVLQ</sequence>
<evidence type="ECO:0000313" key="3">
    <source>
        <dbReference type="Proteomes" id="UP000544742"/>
    </source>
</evidence>
<dbReference type="InterPro" id="IPR047650">
    <property type="entry name" value="Transpos_IS110"/>
</dbReference>
<gene>
    <name evidence="2" type="ORF">GX426_04735</name>
</gene>
<dbReference type="AlphaFoldDB" id="A0A7K4AHE3"/>
<evidence type="ECO:0000259" key="1">
    <source>
        <dbReference type="Pfam" id="PF01548"/>
    </source>
</evidence>
<feature type="domain" description="Transposase IS110-like N-terminal" evidence="1">
    <location>
        <begin position="9"/>
        <end position="150"/>
    </location>
</feature>
<name>A0A7K4AHE3_METSH</name>
<dbReference type="PANTHER" id="PTHR33055">
    <property type="entry name" value="TRANSPOSASE FOR INSERTION SEQUENCE ELEMENT IS1111A"/>
    <property type="match status" value="1"/>
</dbReference>
<dbReference type="GO" id="GO:0006313">
    <property type="term" value="P:DNA transposition"/>
    <property type="evidence" value="ECO:0007669"/>
    <property type="project" value="InterPro"/>
</dbReference>
<evidence type="ECO:0000313" key="2">
    <source>
        <dbReference type="EMBL" id="NLJ22396.1"/>
    </source>
</evidence>
<comment type="caution">
    <text evidence="2">The sequence shown here is derived from an EMBL/GenBank/DDBJ whole genome shotgun (WGS) entry which is preliminary data.</text>
</comment>